<dbReference type="SUPFAM" id="SSF46785">
    <property type="entry name" value="Winged helix' DNA-binding domain"/>
    <property type="match status" value="1"/>
</dbReference>
<evidence type="ECO:0000259" key="6">
    <source>
        <dbReference type="PROSITE" id="PS50039"/>
    </source>
</evidence>
<name>A0A553QNM1_9TELE</name>
<dbReference type="Gene3D" id="1.10.10.10">
    <property type="entry name" value="Winged helix-like DNA-binding domain superfamily/Winged helix DNA-binding domain"/>
    <property type="match status" value="1"/>
</dbReference>
<dbReference type="InterPro" id="IPR036388">
    <property type="entry name" value="WH-like_DNA-bd_sf"/>
</dbReference>
<dbReference type="OrthoDB" id="6230630at2759"/>
<comment type="caution">
    <text evidence="7">The sequence shown here is derived from an EMBL/GenBank/DDBJ whole genome shotgun (WGS) entry which is preliminary data.</text>
</comment>
<dbReference type="AlphaFoldDB" id="A0A553QNM1"/>
<accession>A0A553QNM1</accession>
<dbReference type="PROSITE" id="PS00657">
    <property type="entry name" value="FORK_HEAD_1"/>
    <property type="match status" value="1"/>
</dbReference>
<dbReference type="FunFam" id="1.10.10.10:FF:000135">
    <property type="entry name" value="forkhead box protein G1"/>
    <property type="match status" value="1"/>
</dbReference>
<dbReference type="InterPro" id="IPR047208">
    <property type="entry name" value="FOXG1"/>
</dbReference>
<feature type="region of interest" description="Disordered" evidence="5">
    <location>
        <begin position="1"/>
        <end position="49"/>
    </location>
</feature>
<evidence type="ECO:0000313" key="7">
    <source>
        <dbReference type="EMBL" id="TRY91581.1"/>
    </source>
</evidence>
<dbReference type="PANTHER" id="PTHR46617">
    <property type="entry name" value="FORKHEAD BOX PROTEIN G1"/>
    <property type="match status" value="1"/>
</dbReference>
<dbReference type="GO" id="GO:0003700">
    <property type="term" value="F:DNA-binding transcription factor activity"/>
    <property type="evidence" value="ECO:0007669"/>
    <property type="project" value="InterPro"/>
</dbReference>
<comment type="subcellular location">
    <subcellularLocation>
        <location evidence="1 4">Nucleus</location>
    </subcellularLocation>
</comment>
<sequence length="292" mass="31866">MNETHVPDFSKPNPFSISSLLRTEGTGDRSKPGSSENNPENAESGRPAKPPFSYNALILMAIRQSPGRRLTLNGIYSFITGNFPFYRGHKPGWRNSIRHNLSLNKCFVKVPRSSDDPGKGGYWTLDPSSDDVTIGGSNGKLQRRASGARLAVRRGIRFAPGGVVVHGSPQSPVCWRRVSPVLALQPPQQQNGFKSWASTFVPGPDPVLGFGMRSSVGAGFTTGFLAPGTVLSDSRRRSPEMPRFHSGERHRSVRSRALIGDHVIAATTSRRNRFDDSCNKVESGVPGLRFLN</sequence>
<dbReference type="PRINTS" id="PR00053">
    <property type="entry name" value="FORKHEAD"/>
</dbReference>
<dbReference type="EMBL" id="SRMA01025733">
    <property type="protein sequence ID" value="TRY91581.1"/>
    <property type="molecule type" value="Genomic_DNA"/>
</dbReference>
<feature type="domain" description="Fork-head" evidence="6">
    <location>
        <begin position="49"/>
        <end position="143"/>
    </location>
</feature>
<proteinExistence type="predicted"/>
<dbReference type="SMART" id="SM00339">
    <property type="entry name" value="FH"/>
    <property type="match status" value="1"/>
</dbReference>
<dbReference type="InterPro" id="IPR018122">
    <property type="entry name" value="TF_fork_head_CS_1"/>
</dbReference>
<evidence type="ECO:0000256" key="2">
    <source>
        <dbReference type="ARBA" id="ARBA00023125"/>
    </source>
</evidence>
<dbReference type="Pfam" id="PF00250">
    <property type="entry name" value="Forkhead"/>
    <property type="match status" value="1"/>
</dbReference>
<dbReference type="PANTHER" id="PTHR46617:SF1">
    <property type="entry name" value="FORKHEAD BOX PROTEIN G1"/>
    <property type="match status" value="1"/>
</dbReference>
<keyword evidence="8" id="KW-1185">Reference proteome</keyword>
<reference evidence="7 8" key="1">
    <citation type="journal article" date="2019" name="Sci. Data">
        <title>Hybrid genome assembly and annotation of Danionella translucida.</title>
        <authorList>
            <person name="Kadobianskyi M."/>
            <person name="Schulze L."/>
            <person name="Schuelke M."/>
            <person name="Judkewitz B."/>
        </authorList>
    </citation>
    <scope>NUCLEOTIDE SEQUENCE [LARGE SCALE GENOMIC DNA]</scope>
    <source>
        <strain evidence="7 8">Bolton</strain>
    </source>
</reference>
<protein>
    <recommendedName>
        <fullName evidence="3">Forkhead box protein G1</fullName>
    </recommendedName>
</protein>
<feature type="DNA-binding region" description="Fork-head" evidence="4">
    <location>
        <begin position="49"/>
        <end position="143"/>
    </location>
</feature>
<feature type="region of interest" description="Disordered" evidence="5">
    <location>
        <begin position="231"/>
        <end position="251"/>
    </location>
</feature>
<evidence type="ECO:0000256" key="5">
    <source>
        <dbReference type="SAM" id="MobiDB-lite"/>
    </source>
</evidence>
<dbReference type="PROSITE" id="PS50039">
    <property type="entry name" value="FORK_HEAD_3"/>
    <property type="match status" value="1"/>
</dbReference>
<dbReference type="GO" id="GO:1990837">
    <property type="term" value="F:sequence-specific double-stranded DNA binding"/>
    <property type="evidence" value="ECO:0007669"/>
    <property type="project" value="TreeGrafter"/>
</dbReference>
<dbReference type="InterPro" id="IPR001766">
    <property type="entry name" value="Fork_head_dom"/>
</dbReference>
<gene>
    <name evidence="7" type="ORF">DNTS_021749</name>
</gene>
<evidence type="ECO:0000313" key="8">
    <source>
        <dbReference type="Proteomes" id="UP000316079"/>
    </source>
</evidence>
<dbReference type="InterPro" id="IPR036390">
    <property type="entry name" value="WH_DNA-bd_sf"/>
</dbReference>
<evidence type="ECO:0000256" key="1">
    <source>
        <dbReference type="ARBA" id="ARBA00004123"/>
    </source>
</evidence>
<keyword evidence="4" id="KW-0539">Nucleus</keyword>
<dbReference type="Proteomes" id="UP000316079">
    <property type="component" value="Unassembled WGS sequence"/>
</dbReference>
<feature type="compositionally biased region" description="Polar residues" evidence="5">
    <location>
        <begin position="32"/>
        <end position="41"/>
    </location>
</feature>
<dbReference type="PROSITE" id="PS00658">
    <property type="entry name" value="FORK_HEAD_2"/>
    <property type="match status" value="1"/>
</dbReference>
<dbReference type="GO" id="GO:0006357">
    <property type="term" value="P:regulation of transcription by RNA polymerase II"/>
    <property type="evidence" value="ECO:0007669"/>
    <property type="project" value="TreeGrafter"/>
</dbReference>
<dbReference type="GO" id="GO:0005634">
    <property type="term" value="C:nucleus"/>
    <property type="evidence" value="ECO:0007669"/>
    <property type="project" value="UniProtKB-SubCell"/>
</dbReference>
<dbReference type="STRING" id="623744.A0A553QNM1"/>
<evidence type="ECO:0000256" key="3">
    <source>
        <dbReference type="ARBA" id="ARBA00034868"/>
    </source>
</evidence>
<dbReference type="InterPro" id="IPR030456">
    <property type="entry name" value="TF_fork_head_CS_2"/>
</dbReference>
<organism evidence="7 8">
    <name type="scientific">Danionella cerebrum</name>
    <dbReference type="NCBI Taxonomy" id="2873325"/>
    <lineage>
        <taxon>Eukaryota</taxon>
        <taxon>Metazoa</taxon>
        <taxon>Chordata</taxon>
        <taxon>Craniata</taxon>
        <taxon>Vertebrata</taxon>
        <taxon>Euteleostomi</taxon>
        <taxon>Actinopterygii</taxon>
        <taxon>Neopterygii</taxon>
        <taxon>Teleostei</taxon>
        <taxon>Ostariophysi</taxon>
        <taxon>Cypriniformes</taxon>
        <taxon>Danionidae</taxon>
        <taxon>Danioninae</taxon>
        <taxon>Danionella</taxon>
    </lineage>
</organism>
<feature type="compositionally biased region" description="Basic and acidic residues" evidence="5">
    <location>
        <begin position="233"/>
        <end position="250"/>
    </location>
</feature>
<keyword evidence="2 4" id="KW-0238">DNA-binding</keyword>
<evidence type="ECO:0000256" key="4">
    <source>
        <dbReference type="PROSITE-ProRule" id="PRU00089"/>
    </source>
</evidence>